<sequence length="74" mass="8267">ATNLHSDVDFISVSNTKRQLAFISVCGLNFFHSSSSQCCPEPFFIMKMHGKSFQGAQMDKTLNIGYSYQACHTL</sequence>
<organism evidence="1 2">
    <name type="scientific">Staurois parvus</name>
    <dbReference type="NCBI Taxonomy" id="386267"/>
    <lineage>
        <taxon>Eukaryota</taxon>
        <taxon>Metazoa</taxon>
        <taxon>Chordata</taxon>
        <taxon>Craniata</taxon>
        <taxon>Vertebrata</taxon>
        <taxon>Euteleostomi</taxon>
        <taxon>Amphibia</taxon>
        <taxon>Batrachia</taxon>
        <taxon>Anura</taxon>
        <taxon>Neobatrachia</taxon>
        <taxon>Ranoidea</taxon>
        <taxon>Ranidae</taxon>
        <taxon>Staurois</taxon>
    </lineage>
</organism>
<dbReference type="EMBL" id="CATNWA010019486">
    <property type="protein sequence ID" value="CAI9613492.1"/>
    <property type="molecule type" value="Genomic_DNA"/>
</dbReference>
<comment type="caution">
    <text evidence="1">The sequence shown here is derived from an EMBL/GenBank/DDBJ whole genome shotgun (WGS) entry which is preliminary data.</text>
</comment>
<proteinExistence type="predicted"/>
<dbReference type="Proteomes" id="UP001162483">
    <property type="component" value="Unassembled WGS sequence"/>
</dbReference>
<accession>A0ABN9GYN0</accession>
<keyword evidence="2" id="KW-1185">Reference proteome</keyword>
<gene>
    <name evidence="1" type="ORF">SPARVUS_LOCUS14901663</name>
</gene>
<evidence type="ECO:0000313" key="2">
    <source>
        <dbReference type="Proteomes" id="UP001162483"/>
    </source>
</evidence>
<evidence type="ECO:0000313" key="1">
    <source>
        <dbReference type="EMBL" id="CAI9613492.1"/>
    </source>
</evidence>
<feature type="non-terminal residue" evidence="1">
    <location>
        <position position="1"/>
    </location>
</feature>
<reference evidence="1" key="1">
    <citation type="submission" date="2023-05" db="EMBL/GenBank/DDBJ databases">
        <authorList>
            <person name="Stuckert A."/>
        </authorList>
    </citation>
    <scope>NUCLEOTIDE SEQUENCE</scope>
</reference>
<name>A0ABN9GYN0_9NEOB</name>
<protein>
    <submittedName>
        <fullName evidence="1">Uncharacterized protein</fullName>
    </submittedName>
</protein>